<name>A0A1F7UIH3_9BACT</name>
<gene>
    <name evidence="1" type="ORF">A3J43_04175</name>
</gene>
<proteinExistence type="predicted"/>
<dbReference type="SUPFAM" id="SSF52540">
    <property type="entry name" value="P-loop containing nucleoside triphosphate hydrolases"/>
    <property type="match status" value="1"/>
</dbReference>
<evidence type="ECO:0000313" key="1">
    <source>
        <dbReference type="EMBL" id="OGL78085.1"/>
    </source>
</evidence>
<dbReference type="Gene3D" id="3.40.50.300">
    <property type="entry name" value="P-loop containing nucleotide triphosphate hydrolases"/>
    <property type="match status" value="1"/>
</dbReference>
<organism evidence="1 2">
    <name type="scientific">Candidatus Uhrbacteria bacterium RIFCSPHIGHO2_12_FULL_54_23</name>
    <dbReference type="NCBI Taxonomy" id="1802397"/>
    <lineage>
        <taxon>Bacteria</taxon>
        <taxon>Candidatus Uhriibacteriota</taxon>
    </lineage>
</organism>
<sequence>MVIALIGSHGTGKTTVFFEEMRKQRPDLIYFSEGVRHQSPAFGYGDPEGVCEKYGVGAFGLMNMNSWSVIDPKHNTTLDQHAVVVCDRSALDNYAYYLALRNTEEDFKFEPLLAGMARHYVSLNRSFYLFFLRCYSAYRRWYA</sequence>
<dbReference type="STRING" id="1802397.A3J43_04175"/>
<comment type="caution">
    <text evidence="1">The sequence shown here is derived from an EMBL/GenBank/DDBJ whole genome shotgun (WGS) entry which is preliminary data.</text>
</comment>
<dbReference type="InterPro" id="IPR027417">
    <property type="entry name" value="P-loop_NTPase"/>
</dbReference>
<protein>
    <recommendedName>
        <fullName evidence="3">NadR/Ttd14 AAA domain-containing protein</fullName>
    </recommendedName>
</protein>
<evidence type="ECO:0000313" key="2">
    <source>
        <dbReference type="Proteomes" id="UP000176604"/>
    </source>
</evidence>
<reference evidence="1 2" key="1">
    <citation type="journal article" date="2016" name="Nat. Commun.">
        <title>Thousands of microbial genomes shed light on interconnected biogeochemical processes in an aquifer system.</title>
        <authorList>
            <person name="Anantharaman K."/>
            <person name="Brown C.T."/>
            <person name="Hug L.A."/>
            <person name="Sharon I."/>
            <person name="Castelle C.J."/>
            <person name="Probst A.J."/>
            <person name="Thomas B.C."/>
            <person name="Singh A."/>
            <person name="Wilkins M.J."/>
            <person name="Karaoz U."/>
            <person name="Brodie E.L."/>
            <person name="Williams K.H."/>
            <person name="Hubbard S.S."/>
            <person name="Banfield J.F."/>
        </authorList>
    </citation>
    <scope>NUCLEOTIDE SEQUENCE [LARGE SCALE GENOMIC DNA]</scope>
</reference>
<dbReference type="AlphaFoldDB" id="A0A1F7UIH3"/>
<dbReference type="Proteomes" id="UP000176604">
    <property type="component" value="Unassembled WGS sequence"/>
</dbReference>
<evidence type="ECO:0008006" key="3">
    <source>
        <dbReference type="Google" id="ProtNLM"/>
    </source>
</evidence>
<dbReference type="EMBL" id="MGEF01000039">
    <property type="protein sequence ID" value="OGL78085.1"/>
    <property type="molecule type" value="Genomic_DNA"/>
</dbReference>
<accession>A0A1F7UIH3</accession>